<proteinExistence type="predicted"/>
<feature type="region of interest" description="Disordered" evidence="1">
    <location>
        <begin position="155"/>
        <end position="190"/>
    </location>
</feature>
<accession>A0AAN8Z008</accession>
<dbReference type="PROSITE" id="PS51485">
    <property type="entry name" value="PHYTOCYANIN"/>
    <property type="match status" value="1"/>
</dbReference>
<dbReference type="InterPro" id="IPR039391">
    <property type="entry name" value="Phytocyanin-like"/>
</dbReference>
<feature type="compositionally biased region" description="Low complexity" evidence="1">
    <location>
        <begin position="177"/>
        <end position="187"/>
    </location>
</feature>
<evidence type="ECO:0000313" key="5">
    <source>
        <dbReference type="Proteomes" id="UP001370490"/>
    </source>
</evidence>
<dbReference type="Proteomes" id="UP001370490">
    <property type="component" value="Unassembled WGS sequence"/>
</dbReference>
<gene>
    <name evidence="4" type="ORF">RJ641_016887</name>
</gene>
<name>A0AAN8Z008_9MAGN</name>
<dbReference type="PANTHER" id="PTHR33021">
    <property type="entry name" value="BLUE COPPER PROTEIN"/>
    <property type="match status" value="1"/>
</dbReference>
<dbReference type="PANTHER" id="PTHR33021:SF213">
    <property type="entry name" value="OS12G0454600 PROTEIN"/>
    <property type="match status" value="1"/>
</dbReference>
<dbReference type="InterPro" id="IPR003245">
    <property type="entry name" value="Phytocyanin_dom"/>
</dbReference>
<dbReference type="InterPro" id="IPR008972">
    <property type="entry name" value="Cupredoxin"/>
</dbReference>
<dbReference type="GO" id="GO:0005886">
    <property type="term" value="C:plasma membrane"/>
    <property type="evidence" value="ECO:0007669"/>
    <property type="project" value="TreeGrafter"/>
</dbReference>
<organism evidence="4 5">
    <name type="scientific">Dillenia turbinata</name>
    <dbReference type="NCBI Taxonomy" id="194707"/>
    <lineage>
        <taxon>Eukaryota</taxon>
        <taxon>Viridiplantae</taxon>
        <taxon>Streptophyta</taxon>
        <taxon>Embryophyta</taxon>
        <taxon>Tracheophyta</taxon>
        <taxon>Spermatophyta</taxon>
        <taxon>Magnoliopsida</taxon>
        <taxon>eudicotyledons</taxon>
        <taxon>Gunneridae</taxon>
        <taxon>Pentapetalae</taxon>
        <taxon>Dilleniales</taxon>
        <taxon>Dilleniaceae</taxon>
        <taxon>Dillenia</taxon>
    </lineage>
</organism>
<feature type="domain" description="Phytocyanin" evidence="3">
    <location>
        <begin position="32"/>
        <end position="152"/>
    </location>
</feature>
<protein>
    <submittedName>
        <fullName evidence="4">Phytocyanin domain</fullName>
    </submittedName>
</protein>
<dbReference type="SUPFAM" id="SSF49503">
    <property type="entry name" value="Cupredoxins"/>
    <property type="match status" value="1"/>
</dbReference>
<dbReference type="GO" id="GO:0009055">
    <property type="term" value="F:electron transfer activity"/>
    <property type="evidence" value="ECO:0007669"/>
    <property type="project" value="InterPro"/>
</dbReference>
<evidence type="ECO:0000256" key="1">
    <source>
        <dbReference type="SAM" id="MobiDB-lite"/>
    </source>
</evidence>
<sequence>MASPSPIAVNLTVMALLITAVASATPAATSYVNHTVGGDAGWFFNSSTNTTVADYSKWAANQTFNLGDYLIFRTSSNQTVVQTYNETTYKSCSTDDALDSDTFLYDVGIDQFGQPLSIAVPLTIEGPNYYFSDADDGVQCQQGMAFQITVDHGLGLPPSLNQPPPPPYSEPPPPPDSSLSPPSTVAGGSNGGAVGADANVRLVVGMIILSVAGSFLVI</sequence>
<evidence type="ECO:0000256" key="2">
    <source>
        <dbReference type="SAM" id="SignalP"/>
    </source>
</evidence>
<keyword evidence="2" id="KW-0732">Signal</keyword>
<dbReference type="Gene3D" id="2.60.40.420">
    <property type="entry name" value="Cupredoxins - blue copper proteins"/>
    <property type="match status" value="1"/>
</dbReference>
<evidence type="ECO:0000259" key="3">
    <source>
        <dbReference type="PROSITE" id="PS51485"/>
    </source>
</evidence>
<reference evidence="4 5" key="1">
    <citation type="submission" date="2023-12" db="EMBL/GenBank/DDBJ databases">
        <title>A high-quality genome assembly for Dillenia turbinata (Dilleniales).</title>
        <authorList>
            <person name="Chanderbali A."/>
        </authorList>
    </citation>
    <scope>NUCLEOTIDE SEQUENCE [LARGE SCALE GENOMIC DNA]</scope>
    <source>
        <strain evidence="4">LSX21</strain>
        <tissue evidence="4">Leaf</tissue>
    </source>
</reference>
<dbReference type="FunFam" id="2.60.40.420:FF:000048">
    <property type="entry name" value="Early nodulin-like protein 18"/>
    <property type="match status" value="1"/>
</dbReference>
<feature type="chain" id="PRO_5042934025" evidence="2">
    <location>
        <begin position="24"/>
        <end position="218"/>
    </location>
</feature>
<dbReference type="AlphaFoldDB" id="A0AAN8Z008"/>
<dbReference type="CDD" id="cd04216">
    <property type="entry name" value="Phytocyanin"/>
    <property type="match status" value="1"/>
</dbReference>
<feature type="compositionally biased region" description="Pro residues" evidence="1">
    <location>
        <begin position="160"/>
        <end position="176"/>
    </location>
</feature>
<feature type="signal peptide" evidence="2">
    <location>
        <begin position="1"/>
        <end position="23"/>
    </location>
</feature>
<evidence type="ECO:0000313" key="4">
    <source>
        <dbReference type="EMBL" id="KAK6918465.1"/>
    </source>
</evidence>
<comment type="caution">
    <text evidence="4">The sequence shown here is derived from an EMBL/GenBank/DDBJ whole genome shotgun (WGS) entry which is preliminary data.</text>
</comment>
<dbReference type="EMBL" id="JBAMMX010000022">
    <property type="protein sequence ID" value="KAK6918465.1"/>
    <property type="molecule type" value="Genomic_DNA"/>
</dbReference>
<dbReference type="Pfam" id="PF02298">
    <property type="entry name" value="Cu_bind_like"/>
    <property type="match status" value="1"/>
</dbReference>
<keyword evidence="5" id="KW-1185">Reference proteome</keyword>